<keyword evidence="1" id="KW-0175">Coiled coil</keyword>
<feature type="coiled-coil region" evidence="1">
    <location>
        <begin position="132"/>
        <end position="187"/>
    </location>
</feature>
<name>A0A934RLE9_9BACT</name>
<keyword evidence="4" id="KW-1185">Reference proteome</keyword>
<dbReference type="AlphaFoldDB" id="A0A934RLE9"/>
<organism evidence="3 4">
    <name type="scientific">Roseibacillus ishigakijimensis</name>
    <dbReference type="NCBI Taxonomy" id="454146"/>
    <lineage>
        <taxon>Bacteria</taxon>
        <taxon>Pseudomonadati</taxon>
        <taxon>Verrucomicrobiota</taxon>
        <taxon>Verrucomicrobiia</taxon>
        <taxon>Verrucomicrobiales</taxon>
        <taxon>Verrucomicrobiaceae</taxon>
        <taxon>Roseibacillus</taxon>
    </lineage>
</organism>
<keyword evidence="2" id="KW-0732">Signal</keyword>
<comment type="caution">
    <text evidence="3">The sequence shown here is derived from an EMBL/GenBank/DDBJ whole genome shotgun (WGS) entry which is preliminary data.</text>
</comment>
<protein>
    <submittedName>
        <fullName evidence="3">Uncharacterized protein</fullName>
    </submittedName>
</protein>
<evidence type="ECO:0000313" key="3">
    <source>
        <dbReference type="EMBL" id="MBK1833887.1"/>
    </source>
</evidence>
<reference evidence="3" key="1">
    <citation type="submission" date="2021-01" db="EMBL/GenBank/DDBJ databases">
        <title>Modified the classification status of verrucomicrobia.</title>
        <authorList>
            <person name="Feng X."/>
        </authorList>
    </citation>
    <scope>NUCLEOTIDE SEQUENCE</scope>
    <source>
        <strain evidence="3">KCTC 12986</strain>
    </source>
</reference>
<evidence type="ECO:0000313" key="4">
    <source>
        <dbReference type="Proteomes" id="UP000604083"/>
    </source>
</evidence>
<proteinExistence type="predicted"/>
<dbReference type="RefSeq" id="WP_200391318.1">
    <property type="nucleotide sequence ID" value="NZ_JAENIO010000014.1"/>
</dbReference>
<dbReference type="Proteomes" id="UP000604083">
    <property type="component" value="Unassembled WGS sequence"/>
</dbReference>
<dbReference type="EMBL" id="JAENIO010000014">
    <property type="protein sequence ID" value="MBK1833887.1"/>
    <property type="molecule type" value="Genomic_DNA"/>
</dbReference>
<feature type="signal peptide" evidence="2">
    <location>
        <begin position="1"/>
        <end position="16"/>
    </location>
</feature>
<accession>A0A934RLE9</accession>
<gene>
    <name evidence="3" type="ORF">JIN78_07435</name>
</gene>
<feature type="chain" id="PRO_5036852263" evidence="2">
    <location>
        <begin position="17"/>
        <end position="275"/>
    </location>
</feature>
<evidence type="ECO:0000256" key="1">
    <source>
        <dbReference type="SAM" id="Coils"/>
    </source>
</evidence>
<sequence>MIKNVFYALTILLAGAAAFFGFSTKGKLETAKNETIELFSQNNTLSDNIDEKGEEIEVAKDEKKVAVDARNETSASLENEASKENGLKSSLGKLEAEIEGYDADLAKIRGAINEAEVLIREMVPGAGSNLNVDAVVGYIEDLENQRKQLEEELDEKTRLAAQAGEAVNQASSRKENLQERLGKVKERIANNGVSASVSAVSNEYGFVIVNRGANNSNIEETSQLLVSRGNTLVARLKVHAIEPTQTICNIVQDSLKPGQRVRTGDRVTLETPASN</sequence>
<evidence type="ECO:0000256" key="2">
    <source>
        <dbReference type="SAM" id="SignalP"/>
    </source>
</evidence>